<dbReference type="InterPro" id="IPR025943">
    <property type="entry name" value="Sigma_54_int_dom_ATP-bd_2"/>
</dbReference>
<dbReference type="PRINTS" id="PR01590">
    <property type="entry name" value="HTHFIS"/>
</dbReference>
<name>A0ABS1THH4_9BACI</name>
<accession>A0ABS1THH4</accession>
<dbReference type="InterPro" id="IPR025944">
    <property type="entry name" value="Sigma_54_int_dom_CS"/>
</dbReference>
<dbReference type="SMART" id="SM00116">
    <property type="entry name" value="CBS"/>
    <property type="match status" value="2"/>
</dbReference>
<dbReference type="Gene3D" id="1.10.8.60">
    <property type="match status" value="1"/>
</dbReference>
<reference evidence="11 12" key="1">
    <citation type="submission" date="2021-01" db="EMBL/GenBank/DDBJ databases">
        <title>Genome public.</title>
        <authorList>
            <person name="Liu C."/>
            <person name="Sun Q."/>
        </authorList>
    </citation>
    <scope>NUCLEOTIDE SEQUENCE [LARGE SCALE GENOMIC DNA]</scope>
    <source>
        <strain evidence="11 12">YIM B02564</strain>
    </source>
</reference>
<comment type="caution">
    <text evidence="11">The sequence shown here is derived from an EMBL/GenBank/DDBJ whole genome shotgun (WGS) entry which is preliminary data.</text>
</comment>
<dbReference type="SMART" id="SM00091">
    <property type="entry name" value="PAS"/>
    <property type="match status" value="1"/>
</dbReference>
<organism evidence="11 12">
    <name type="scientific">Neobacillus paridis</name>
    <dbReference type="NCBI Taxonomy" id="2803862"/>
    <lineage>
        <taxon>Bacteria</taxon>
        <taxon>Bacillati</taxon>
        <taxon>Bacillota</taxon>
        <taxon>Bacilli</taxon>
        <taxon>Bacillales</taxon>
        <taxon>Bacillaceae</taxon>
        <taxon>Neobacillus</taxon>
    </lineage>
</organism>
<evidence type="ECO:0000256" key="7">
    <source>
        <dbReference type="SAM" id="Coils"/>
    </source>
</evidence>
<keyword evidence="4" id="KW-0238">DNA-binding</keyword>
<evidence type="ECO:0000259" key="10">
    <source>
        <dbReference type="PROSITE" id="PS51371"/>
    </source>
</evidence>
<dbReference type="InterPro" id="IPR009057">
    <property type="entry name" value="Homeodomain-like_sf"/>
</dbReference>
<dbReference type="InterPro" id="IPR002078">
    <property type="entry name" value="Sigma_54_int"/>
</dbReference>
<feature type="domain" description="Sigma-54 factor interaction" evidence="8">
    <location>
        <begin position="264"/>
        <end position="492"/>
    </location>
</feature>
<dbReference type="InterPro" id="IPR025662">
    <property type="entry name" value="Sigma_54_int_dom_ATP-bd_1"/>
</dbReference>
<protein>
    <submittedName>
        <fullName evidence="11">Sigma 54-interacting transcriptional regulator</fullName>
    </submittedName>
</protein>
<evidence type="ECO:0000256" key="6">
    <source>
        <dbReference type="PROSITE-ProRule" id="PRU00703"/>
    </source>
</evidence>
<evidence type="ECO:0000256" key="4">
    <source>
        <dbReference type="ARBA" id="ARBA00023125"/>
    </source>
</evidence>
<dbReference type="SUPFAM" id="SSF54631">
    <property type="entry name" value="CBS-domain pair"/>
    <property type="match status" value="1"/>
</dbReference>
<keyword evidence="1" id="KW-0547">Nucleotide-binding</keyword>
<evidence type="ECO:0000256" key="5">
    <source>
        <dbReference type="ARBA" id="ARBA00023163"/>
    </source>
</evidence>
<dbReference type="PANTHER" id="PTHR32071:SF57">
    <property type="entry name" value="C4-DICARBOXYLATE TRANSPORT TRANSCRIPTIONAL REGULATORY PROTEIN DCTD"/>
    <property type="match status" value="1"/>
</dbReference>
<feature type="domain" description="CBS" evidence="10">
    <location>
        <begin position="7"/>
        <end position="67"/>
    </location>
</feature>
<dbReference type="CDD" id="cd00130">
    <property type="entry name" value="PAS"/>
    <property type="match status" value="1"/>
</dbReference>
<dbReference type="CDD" id="cd02205">
    <property type="entry name" value="CBS_pair_SF"/>
    <property type="match status" value="1"/>
</dbReference>
<dbReference type="Pfam" id="PF00158">
    <property type="entry name" value="Sigma54_activat"/>
    <property type="match status" value="1"/>
</dbReference>
<dbReference type="InterPro" id="IPR000014">
    <property type="entry name" value="PAS"/>
</dbReference>
<keyword evidence="12" id="KW-1185">Reference proteome</keyword>
<dbReference type="Pfam" id="PF25601">
    <property type="entry name" value="AAA_lid_14"/>
    <property type="match status" value="1"/>
</dbReference>
<dbReference type="PANTHER" id="PTHR32071">
    <property type="entry name" value="TRANSCRIPTIONAL REGULATORY PROTEIN"/>
    <property type="match status" value="1"/>
</dbReference>
<evidence type="ECO:0000256" key="2">
    <source>
        <dbReference type="ARBA" id="ARBA00022840"/>
    </source>
</evidence>
<dbReference type="InterPro" id="IPR000644">
    <property type="entry name" value="CBS_dom"/>
</dbReference>
<evidence type="ECO:0000256" key="3">
    <source>
        <dbReference type="ARBA" id="ARBA00023015"/>
    </source>
</evidence>
<feature type="domain" description="CBS" evidence="10">
    <location>
        <begin position="71"/>
        <end position="130"/>
    </location>
</feature>
<dbReference type="Pfam" id="PF00571">
    <property type="entry name" value="CBS"/>
    <property type="match status" value="2"/>
</dbReference>
<dbReference type="CDD" id="cd00009">
    <property type="entry name" value="AAA"/>
    <property type="match status" value="1"/>
</dbReference>
<dbReference type="InterPro" id="IPR035965">
    <property type="entry name" value="PAS-like_dom_sf"/>
</dbReference>
<keyword evidence="6" id="KW-0129">CBS domain</keyword>
<dbReference type="PROSITE" id="PS00676">
    <property type="entry name" value="SIGMA54_INTERACT_2"/>
    <property type="match status" value="1"/>
</dbReference>
<dbReference type="PROSITE" id="PS50045">
    <property type="entry name" value="SIGMA54_INTERACT_4"/>
    <property type="match status" value="1"/>
</dbReference>
<proteinExistence type="predicted"/>
<dbReference type="Proteomes" id="UP000623967">
    <property type="component" value="Unassembled WGS sequence"/>
</dbReference>
<dbReference type="Pfam" id="PF02954">
    <property type="entry name" value="HTH_8"/>
    <property type="match status" value="1"/>
</dbReference>
<evidence type="ECO:0000313" key="11">
    <source>
        <dbReference type="EMBL" id="MBL4950761.1"/>
    </source>
</evidence>
<evidence type="ECO:0000313" key="12">
    <source>
        <dbReference type="Proteomes" id="UP000623967"/>
    </source>
</evidence>
<keyword evidence="2" id="KW-0067">ATP-binding</keyword>
<dbReference type="SMART" id="SM00382">
    <property type="entry name" value="AAA"/>
    <property type="match status" value="1"/>
</dbReference>
<sequence length="571" mass="63837">MFISDLMNTDFICCSKNDKLGDVLPQFTKTNSNLLPVVDSSHKLIGIITKNKLFQLLSSRPSFNITIEKYCNFRPVFLHPTDAVEDARQLLLKHNIGHAPVVNHEMVPVGVMSTNELLSSYSMVYSQLTSVLEIAYDAIILVNKNAEISMVNKGFSDLFGLHRKDVLNKSTTELFPELEIENVIKTGISIDNVPHLIEGQQSLISIKPIKENGEIISAICKITYRGLTHLHDAITKVRKLEKQINDYQIKINEIKGTKYTLFDIAGESKVIQKVKNEAALAAKTMSTVLIIGESGTGKELFAQGIHAASGQMGPFIEVNCAAIPPELLESEFFGYADGAFTGAKKGGMKGKFELAQNGTIFLDEIGDMSLHLQTKILRVLQEKEFQPIGSSKTIHLNTKIIAATNQNIEKLVSEGKFREDLYYRLNIIRLNIPPLRERIEDLPDIIQAVVNRLNQNGFYIKGVTHLALTKLMKYKWPGNIRELQNVLKRAANLKSGDYIDAEHIPAFTDLQEDVVPVASSPLTYKERIKTTEKDMIIAALKEANGNKSKASQLLGISRPWLYAKLKKYNLE</sequence>
<dbReference type="Gene3D" id="1.10.10.60">
    <property type="entry name" value="Homeodomain-like"/>
    <property type="match status" value="1"/>
</dbReference>
<dbReference type="PROSITE" id="PS50112">
    <property type="entry name" value="PAS"/>
    <property type="match status" value="1"/>
</dbReference>
<feature type="domain" description="PAS" evidence="9">
    <location>
        <begin position="124"/>
        <end position="200"/>
    </location>
</feature>
<gene>
    <name evidence="11" type="ORF">JK635_00690</name>
</gene>
<dbReference type="PROSITE" id="PS00688">
    <property type="entry name" value="SIGMA54_INTERACT_3"/>
    <property type="match status" value="1"/>
</dbReference>
<dbReference type="SUPFAM" id="SSF46689">
    <property type="entry name" value="Homeodomain-like"/>
    <property type="match status" value="1"/>
</dbReference>
<dbReference type="RefSeq" id="WP_202651415.1">
    <property type="nucleotide sequence ID" value="NZ_JAESWB010000005.1"/>
</dbReference>
<dbReference type="SUPFAM" id="SSF52540">
    <property type="entry name" value="P-loop containing nucleoside triphosphate hydrolases"/>
    <property type="match status" value="1"/>
</dbReference>
<dbReference type="Gene3D" id="3.40.50.300">
    <property type="entry name" value="P-loop containing nucleotide triphosphate hydrolases"/>
    <property type="match status" value="1"/>
</dbReference>
<dbReference type="PROSITE" id="PS00675">
    <property type="entry name" value="SIGMA54_INTERACT_1"/>
    <property type="match status" value="1"/>
</dbReference>
<dbReference type="SUPFAM" id="SSF55785">
    <property type="entry name" value="PYP-like sensor domain (PAS domain)"/>
    <property type="match status" value="1"/>
</dbReference>
<evidence type="ECO:0000259" key="9">
    <source>
        <dbReference type="PROSITE" id="PS50112"/>
    </source>
</evidence>
<dbReference type="Gene3D" id="3.30.450.20">
    <property type="entry name" value="PAS domain"/>
    <property type="match status" value="1"/>
</dbReference>
<keyword evidence="5" id="KW-0804">Transcription</keyword>
<keyword evidence="7" id="KW-0175">Coiled coil</keyword>
<dbReference type="InterPro" id="IPR002197">
    <property type="entry name" value="HTH_Fis"/>
</dbReference>
<dbReference type="NCBIfam" id="TIGR00229">
    <property type="entry name" value="sensory_box"/>
    <property type="match status" value="1"/>
</dbReference>
<dbReference type="InterPro" id="IPR058031">
    <property type="entry name" value="AAA_lid_NorR"/>
</dbReference>
<dbReference type="Gene3D" id="3.10.580.10">
    <property type="entry name" value="CBS-domain"/>
    <property type="match status" value="1"/>
</dbReference>
<dbReference type="InterPro" id="IPR046342">
    <property type="entry name" value="CBS_dom_sf"/>
</dbReference>
<feature type="coiled-coil region" evidence="7">
    <location>
        <begin position="230"/>
        <end position="257"/>
    </location>
</feature>
<dbReference type="InterPro" id="IPR003593">
    <property type="entry name" value="AAA+_ATPase"/>
</dbReference>
<evidence type="ECO:0000259" key="8">
    <source>
        <dbReference type="PROSITE" id="PS50045"/>
    </source>
</evidence>
<dbReference type="EMBL" id="JAESWB010000005">
    <property type="protein sequence ID" value="MBL4950761.1"/>
    <property type="molecule type" value="Genomic_DNA"/>
</dbReference>
<dbReference type="Pfam" id="PF13426">
    <property type="entry name" value="PAS_9"/>
    <property type="match status" value="1"/>
</dbReference>
<keyword evidence="3" id="KW-0805">Transcription regulation</keyword>
<dbReference type="InterPro" id="IPR027417">
    <property type="entry name" value="P-loop_NTPase"/>
</dbReference>
<evidence type="ECO:0000256" key="1">
    <source>
        <dbReference type="ARBA" id="ARBA00022741"/>
    </source>
</evidence>
<dbReference type="PROSITE" id="PS51371">
    <property type="entry name" value="CBS"/>
    <property type="match status" value="2"/>
</dbReference>